<sequence length="138" mass="15110">MGLIYLDSCIVIYALEPASALHETVLLKIAAAPDDEFAISHLVIAECLAGPLRIGNSFLLQDYERFFHRVKVLELNEAIFRQGAHLVARGRLKMPDALHVACAQYHGCDALWTNDHRMSQASGGLAVSVIPHPTTPPP</sequence>
<dbReference type="CDD" id="cd09874">
    <property type="entry name" value="PIN_MT3492-like"/>
    <property type="match status" value="1"/>
</dbReference>
<evidence type="ECO:0000256" key="4">
    <source>
        <dbReference type="ARBA" id="ARBA00022801"/>
    </source>
</evidence>
<feature type="binding site" evidence="5">
    <location>
        <position position="7"/>
    </location>
    <ligand>
        <name>Mg(2+)</name>
        <dbReference type="ChEBI" id="CHEBI:18420"/>
    </ligand>
</feature>
<dbReference type="HAMAP" id="MF_00265">
    <property type="entry name" value="VapC_Nob1"/>
    <property type="match status" value="1"/>
</dbReference>
<keyword evidence="3 5" id="KW-0479">Metal-binding</keyword>
<evidence type="ECO:0000313" key="8">
    <source>
        <dbReference type="Proteomes" id="UP000245086"/>
    </source>
</evidence>
<gene>
    <name evidence="7" type="primary">vapC_1</name>
    <name evidence="5" type="synonym">vapC</name>
    <name evidence="7" type="ORF">PbB2_02213</name>
</gene>
<dbReference type="GO" id="GO:0004519">
    <property type="term" value="F:endonuclease activity"/>
    <property type="evidence" value="ECO:0007669"/>
    <property type="project" value="UniProtKB-KW"/>
</dbReference>
<keyword evidence="4 5" id="KW-0378">Hydrolase</keyword>
<dbReference type="OrthoDB" id="574461at2"/>
<dbReference type="InterPro" id="IPR029060">
    <property type="entry name" value="PIN-like_dom_sf"/>
</dbReference>
<reference evidence="7 8" key="1">
    <citation type="journal article" date="2018" name="Genome Announc.">
        <title>Draft Genome Sequence of "Candidatus Phycosocius bacilliformis," an Alphaproteobacterial Ectosymbiont of the Hydrocarbon-Producing Green Alga Botryococcus braunii.</title>
        <authorList>
            <person name="Tanabe Y."/>
            <person name="Yamaguchi H."/>
            <person name="Watanabe M.M."/>
        </authorList>
    </citation>
    <scope>NUCLEOTIDE SEQUENCE [LARGE SCALE GENOMIC DNA]</scope>
    <source>
        <strain evidence="7 8">BOTRYCO-2</strain>
    </source>
</reference>
<organism evidence="7 8">
    <name type="scientific">Candidatus Phycosocius bacilliformis</name>
    <dbReference type="NCBI Taxonomy" id="1445552"/>
    <lineage>
        <taxon>Bacteria</taxon>
        <taxon>Pseudomonadati</taxon>
        <taxon>Pseudomonadota</taxon>
        <taxon>Alphaproteobacteria</taxon>
        <taxon>Caulobacterales</taxon>
        <taxon>Caulobacterales incertae sedis</taxon>
        <taxon>Candidatus Phycosocius</taxon>
    </lineage>
</organism>
<dbReference type="Proteomes" id="UP000245086">
    <property type="component" value="Unassembled WGS sequence"/>
</dbReference>
<dbReference type="Gene3D" id="3.40.50.1010">
    <property type="entry name" value="5'-nuclease"/>
    <property type="match status" value="1"/>
</dbReference>
<proteinExistence type="inferred from homology"/>
<keyword evidence="7" id="KW-0255">Endonuclease</keyword>
<dbReference type="GO" id="GO:0004540">
    <property type="term" value="F:RNA nuclease activity"/>
    <property type="evidence" value="ECO:0007669"/>
    <property type="project" value="InterPro"/>
</dbReference>
<keyword evidence="5" id="KW-0460">Magnesium</keyword>
<dbReference type="InterPro" id="IPR022907">
    <property type="entry name" value="VapC_family"/>
</dbReference>
<evidence type="ECO:0000259" key="6">
    <source>
        <dbReference type="Pfam" id="PF01850"/>
    </source>
</evidence>
<evidence type="ECO:0000256" key="2">
    <source>
        <dbReference type="ARBA" id="ARBA00022722"/>
    </source>
</evidence>
<dbReference type="InterPro" id="IPR002716">
    <property type="entry name" value="PIN_dom"/>
</dbReference>
<keyword evidence="8" id="KW-1185">Reference proteome</keyword>
<keyword evidence="1 5" id="KW-1277">Toxin-antitoxin system</keyword>
<evidence type="ECO:0000256" key="1">
    <source>
        <dbReference type="ARBA" id="ARBA00022649"/>
    </source>
</evidence>
<evidence type="ECO:0000256" key="3">
    <source>
        <dbReference type="ARBA" id="ARBA00022723"/>
    </source>
</evidence>
<name>A0A2P2EBS7_9PROT</name>
<dbReference type="RefSeq" id="WP_108985376.1">
    <property type="nucleotide sequence ID" value="NZ_BFBR01000006.1"/>
</dbReference>
<evidence type="ECO:0000313" key="7">
    <source>
        <dbReference type="EMBL" id="GBF58527.1"/>
    </source>
</evidence>
<dbReference type="GO" id="GO:0090729">
    <property type="term" value="F:toxin activity"/>
    <property type="evidence" value="ECO:0007669"/>
    <property type="project" value="UniProtKB-KW"/>
</dbReference>
<protein>
    <recommendedName>
        <fullName evidence="5">Ribonuclease VapC</fullName>
        <shortName evidence="5">RNase VapC</shortName>
        <ecNumber evidence="5">3.1.-.-</ecNumber>
    </recommendedName>
    <alternativeName>
        <fullName evidence="5">Toxin VapC</fullName>
    </alternativeName>
</protein>
<dbReference type="SUPFAM" id="SSF88723">
    <property type="entry name" value="PIN domain-like"/>
    <property type="match status" value="1"/>
</dbReference>
<accession>A0A2P2EBS7</accession>
<dbReference type="GO" id="GO:0016787">
    <property type="term" value="F:hydrolase activity"/>
    <property type="evidence" value="ECO:0007669"/>
    <property type="project" value="UniProtKB-KW"/>
</dbReference>
<comment type="similarity">
    <text evidence="5">Belongs to the PINc/VapC protein family.</text>
</comment>
<keyword evidence="5" id="KW-0800">Toxin</keyword>
<comment type="function">
    <text evidence="5">Toxic component of a toxin-antitoxin (TA) system. An RNase.</text>
</comment>
<dbReference type="GO" id="GO:0000287">
    <property type="term" value="F:magnesium ion binding"/>
    <property type="evidence" value="ECO:0007669"/>
    <property type="project" value="UniProtKB-UniRule"/>
</dbReference>
<dbReference type="EMBL" id="BFBR01000006">
    <property type="protein sequence ID" value="GBF58527.1"/>
    <property type="molecule type" value="Genomic_DNA"/>
</dbReference>
<feature type="domain" description="PIN" evidence="6">
    <location>
        <begin position="4"/>
        <end position="122"/>
    </location>
</feature>
<comment type="caution">
    <text evidence="7">The sequence shown here is derived from an EMBL/GenBank/DDBJ whole genome shotgun (WGS) entry which is preliminary data.</text>
</comment>
<keyword evidence="2 5" id="KW-0540">Nuclease</keyword>
<dbReference type="EC" id="3.1.-.-" evidence="5"/>
<evidence type="ECO:0000256" key="5">
    <source>
        <dbReference type="HAMAP-Rule" id="MF_00265"/>
    </source>
</evidence>
<dbReference type="AlphaFoldDB" id="A0A2P2EBS7"/>
<dbReference type="Pfam" id="PF01850">
    <property type="entry name" value="PIN"/>
    <property type="match status" value="1"/>
</dbReference>
<feature type="binding site" evidence="5">
    <location>
        <position position="96"/>
    </location>
    <ligand>
        <name>Mg(2+)</name>
        <dbReference type="ChEBI" id="CHEBI:18420"/>
    </ligand>
</feature>
<comment type="cofactor">
    <cofactor evidence="5">
        <name>Mg(2+)</name>
        <dbReference type="ChEBI" id="CHEBI:18420"/>
    </cofactor>
</comment>